<evidence type="ECO:0000256" key="4">
    <source>
        <dbReference type="ARBA" id="ARBA00023027"/>
    </source>
</evidence>
<comment type="pathway">
    <text evidence="1">Porphyrin-containing compound metabolism; siroheme biosynthesis; sirohydrochlorin from precorrin-2: step 1/1.</text>
</comment>
<keyword evidence="5" id="KW-0627">Porphyrin biosynthesis</keyword>
<dbReference type="Gene3D" id="3.30.160.110">
    <property type="entry name" value="Siroheme synthase, domain 2"/>
    <property type="match status" value="1"/>
</dbReference>
<dbReference type="Pfam" id="PF13241">
    <property type="entry name" value="NAD_binding_7"/>
    <property type="match status" value="1"/>
</dbReference>
<gene>
    <name evidence="7" type="ORF">ACFR9U_20000</name>
</gene>
<evidence type="ECO:0000313" key="7">
    <source>
        <dbReference type="EMBL" id="MFD1589266.1"/>
    </source>
</evidence>
<dbReference type="RefSeq" id="WP_247379009.1">
    <property type="nucleotide sequence ID" value="NZ_JALLGV010000005.1"/>
</dbReference>
<dbReference type="PANTHER" id="PTHR35330">
    <property type="entry name" value="SIROHEME BIOSYNTHESIS PROTEIN MET8"/>
    <property type="match status" value="1"/>
</dbReference>
<evidence type="ECO:0000256" key="1">
    <source>
        <dbReference type="ARBA" id="ARBA00005010"/>
    </source>
</evidence>
<evidence type="ECO:0000256" key="2">
    <source>
        <dbReference type="ARBA" id="ARBA00012400"/>
    </source>
</evidence>
<dbReference type="EMBL" id="JBHUDJ010000014">
    <property type="protein sequence ID" value="MFD1589266.1"/>
    <property type="molecule type" value="Genomic_DNA"/>
</dbReference>
<name>A0ABD6CGW1_9EURY</name>
<keyword evidence="3" id="KW-0560">Oxidoreductase</keyword>
<dbReference type="GO" id="GO:0006779">
    <property type="term" value="P:porphyrin-containing compound biosynthetic process"/>
    <property type="evidence" value="ECO:0007669"/>
    <property type="project" value="UniProtKB-KW"/>
</dbReference>
<evidence type="ECO:0000256" key="3">
    <source>
        <dbReference type="ARBA" id="ARBA00023002"/>
    </source>
</evidence>
<accession>A0ABD6CGW1</accession>
<dbReference type="Proteomes" id="UP001597119">
    <property type="component" value="Unassembled WGS sequence"/>
</dbReference>
<reference evidence="7 8" key="1">
    <citation type="journal article" date="2019" name="Int. J. Syst. Evol. Microbiol.">
        <title>The Global Catalogue of Microorganisms (GCM) 10K type strain sequencing project: providing services to taxonomists for standard genome sequencing and annotation.</title>
        <authorList>
            <consortium name="The Broad Institute Genomics Platform"/>
            <consortium name="The Broad Institute Genome Sequencing Center for Infectious Disease"/>
            <person name="Wu L."/>
            <person name="Ma J."/>
        </authorList>
    </citation>
    <scope>NUCLEOTIDE SEQUENCE [LARGE SCALE GENOMIC DNA]</scope>
    <source>
        <strain evidence="7 8">CGMCC 1.12125</strain>
    </source>
</reference>
<comment type="catalytic activity">
    <reaction evidence="6">
        <text>precorrin-2 + NAD(+) = sirohydrochlorin + NADH + 2 H(+)</text>
        <dbReference type="Rhea" id="RHEA:15613"/>
        <dbReference type="ChEBI" id="CHEBI:15378"/>
        <dbReference type="ChEBI" id="CHEBI:57540"/>
        <dbReference type="ChEBI" id="CHEBI:57945"/>
        <dbReference type="ChEBI" id="CHEBI:58351"/>
        <dbReference type="ChEBI" id="CHEBI:58827"/>
        <dbReference type="EC" id="1.3.1.76"/>
    </reaction>
</comment>
<dbReference type="SUPFAM" id="SSF51735">
    <property type="entry name" value="NAD(P)-binding Rossmann-fold domains"/>
    <property type="match status" value="1"/>
</dbReference>
<dbReference type="InterPro" id="IPR028161">
    <property type="entry name" value="Met8-like"/>
</dbReference>
<dbReference type="InterPro" id="IPR036291">
    <property type="entry name" value="NAD(P)-bd_dom_sf"/>
</dbReference>
<organism evidence="7 8">
    <name type="scientific">Halorientalis brevis</name>
    <dbReference type="NCBI Taxonomy" id="1126241"/>
    <lineage>
        <taxon>Archaea</taxon>
        <taxon>Methanobacteriati</taxon>
        <taxon>Methanobacteriota</taxon>
        <taxon>Stenosarchaea group</taxon>
        <taxon>Halobacteria</taxon>
        <taxon>Halobacteriales</taxon>
        <taxon>Haloarculaceae</taxon>
        <taxon>Halorientalis</taxon>
    </lineage>
</organism>
<sequence length="215" mass="23034">MIPLLHDFTGTTILVFGGGTVGARKARRFAREADVVVVSPDFADADFGGAERIRAAPDDEAVEDWIDRTEPALVVAATDDTDRNAAIEQAARDHGALVNRTDQHGERDPGSVVVPATVRDDPVVAAVATGGTSPALSRYLRERIEDELTNAGAMAELSGELRDDLQDRGVDPAVRRDAVREVVRSGRVWKHLDSGRTKARQVAEDVTTAVTGDLS</sequence>
<proteinExistence type="predicted"/>
<dbReference type="Gene3D" id="3.40.50.720">
    <property type="entry name" value="NAD(P)-binding Rossmann-like Domain"/>
    <property type="match status" value="1"/>
</dbReference>
<evidence type="ECO:0000256" key="5">
    <source>
        <dbReference type="ARBA" id="ARBA00023244"/>
    </source>
</evidence>
<dbReference type="EC" id="1.3.1.76" evidence="2"/>
<dbReference type="NCBIfam" id="TIGR01470">
    <property type="entry name" value="cysG_Nterm"/>
    <property type="match status" value="1"/>
</dbReference>
<keyword evidence="8" id="KW-1185">Reference proteome</keyword>
<dbReference type="SUPFAM" id="SSF75615">
    <property type="entry name" value="Siroheme synthase middle domains-like"/>
    <property type="match status" value="1"/>
</dbReference>
<dbReference type="AlphaFoldDB" id="A0ABD6CGW1"/>
<dbReference type="PANTHER" id="PTHR35330:SF1">
    <property type="entry name" value="SIROHEME BIOSYNTHESIS PROTEIN MET8"/>
    <property type="match status" value="1"/>
</dbReference>
<dbReference type="InterPro" id="IPR006367">
    <property type="entry name" value="Sirohaem_synthase_N"/>
</dbReference>
<dbReference type="GO" id="GO:0043115">
    <property type="term" value="F:precorrin-2 dehydrogenase activity"/>
    <property type="evidence" value="ECO:0007669"/>
    <property type="project" value="UniProtKB-EC"/>
</dbReference>
<evidence type="ECO:0000313" key="8">
    <source>
        <dbReference type="Proteomes" id="UP001597119"/>
    </source>
</evidence>
<protein>
    <recommendedName>
        <fullName evidence="2">precorrin-2 dehydrogenase</fullName>
        <ecNumber evidence="2">1.3.1.76</ecNumber>
    </recommendedName>
</protein>
<comment type="caution">
    <text evidence="7">The sequence shown here is derived from an EMBL/GenBank/DDBJ whole genome shotgun (WGS) entry which is preliminary data.</text>
</comment>
<evidence type="ECO:0000256" key="6">
    <source>
        <dbReference type="ARBA" id="ARBA00047561"/>
    </source>
</evidence>
<keyword evidence="4" id="KW-0520">NAD</keyword>